<keyword evidence="7" id="KW-1185">Reference proteome</keyword>
<comment type="similarity">
    <text evidence="1 4">Belongs to the pseudouridine synthase RsuA family.</text>
</comment>
<evidence type="ECO:0000256" key="4">
    <source>
        <dbReference type="RuleBase" id="RU003887"/>
    </source>
</evidence>
<dbReference type="Proteomes" id="UP000682403">
    <property type="component" value="Unassembled WGS sequence"/>
</dbReference>
<feature type="domain" description="RNA-binding S4" evidence="5">
    <location>
        <begin position="1"/>
        <end position="63"/>
    </location>
</feature>
<reference evidence="6 7" key="1">
    <citation type="submission" date="2021-04" db="EMBL/GenBank/DDBJ databases">
        <title>Metabacillus sp. strain KIGAM252 whole genome sequence.</title>
        <authorList>
            <person name="Seo M.-J."/>
            <person name="Cho E.-S."/>
            <person name="Hwang C.Y."/>
            <person name="Yoon D.J."/>
        </authorList>
    </citation>
    <scope>NUCLEOTIDE SEQUENCE [LARGE SCALE GENOMIC DNA]</scope>
    <source>
        <strain evidence="6 7">KIGAM252</strain>
    </source>
</reference>
<name>A0ABS5LJS9_9BACI</name>
<dbReference type="InterPro" id="IPR050343">
    <property type="entry name" value="RsuA_PseudoU_synthase"/>
</dbReference>
<dbReference type="InterPro" id="IPR042092">
    <property type="entry name" value="PsdUridine_s_RsuA/RluB/E/F_cat"/>
</dbReference>
<organism evidence="6 7">
    <name type="scientific">Metabacillus flavus</name>
    <dbReference type="NCBI Taxonomy" id="2823519"/>
    <lineage>
        <taxon>Bacteria</taxon>
        <taxon>Bacillati</taxon>
        <taxon>Bacillota</taxon>
        <taxon>Bacilli</taxon>
        <taxon>Bacillales</taxon>
        <taxon>Bacillaceae</taxon>
        <taxon>Metabacillus</taxon>
    </lineage>
</organism>
<dbReference type="InterPro" id="IPR020103">
    <property type="entry name" value="PsdUridine_synth_cat_dom_sf"/>
</dbReference>
<dbReference type="CDD" id="cd00165">
    <property type="entry name" value="S4"/>
    <property type="match status" value="1"/>
</dbReference>
<dbReference type="PROSITE" id="PS50889">
    <property type="entry name" value="S4"/>
    <property type="match status" value="1"/>
</dbReference>
<evidence type="ECO:0000256" key="3">
    <source>
        <dbReference type="PROSITE-ProRule" id="PRU00182"/>
    </source>
</evidence>
<accession>A0ABS5LJS9</accession>
<dbReference type="SUPFAM" id="SSF55120">
    <property type="entry name" value="Pseudouridine synthase"/>
    <property type="match status" value="1"/>
</dbReference>
<dbReference type="Pfam" id="PF01479">
    <property type="entry name" value="S4"/>
    <property type="match status" value="1"/>
</dbReference>
<dbReference type="SUPFAM" id="SSF55174">
    <property type="entry name" value="Alpha-L RNA-binding motif"/>
    <property type="match status" value="1"/>
</dbReference>
<evidence type="ECO:0000256" key="1">
    <source>
        <dbReference type="ARBA" id="ARBA00008348"/>
    </source>
</evidence>
<dbReference type="NCBIfam" id="TIGR00093">
    <property type="entry name" value="pseudouridine synthase"/>
    <property type="match status" value="1"/>
</dbReference>
<keyword evidence="3" id="KW-0694">RNA-binding</keyword>
<gene>
    <name evidence="6" type="ORF">J9317_19730</name>
</gene>
<proteinExistence type="inferred from homology"/>
<dbReference type="PANTHER" id="PTHR47683">
    <property type="entry name" value="PSEUDOURIDINE SYNTHASE FAMILY PROTEIN-RELATED"/>
    <property type="match status" value="1"/>
</dbReference>
<comment type="caution">
    <text evidence="6">The sequence shown here is derived from an EMBL/GenBank/DDBJ whole genome shotgun (WGS) entry which is preliminary data.</text>
</comment>
<dbReference type="RefSeq" id="WP_211561779.1">
    <property type="nucleotide sequence ID" value="NZ_JAGVRK010000001.1"/>
</dbReference>
<evidence type="ECO:0000256" key="2">
    <source>
        <dbReference type="ARBA" id="ARBA00023235"/>
    </source>
</evidence>
<dbReference type="SMART" id="SM00363">
    <property type="entry name" value="S4"/>
    <property type="match status" value="1"/>
</dbReference>
<dbReference type="InterPro" id="IPR018496">
    <property type="entry name" value="PsdUridine_synth_RsuA/RluB_CS"/>
</dbReference>
<dbReference type="CDD" id="cd02554">
    <property type="entry name" value="PseudoU_synth_RluF"/>
    <property type="match status" value="1"/>
</dbReference>
<sequence>MRINKYMSLPGHWSRREIDHFIEEGCITVNGSVCMPGQDISEEDVVLVKGKPIPEKPKPVYIALNKPPGIVCTAVRDVRNNLIEYMNYPVRIFPVGRLDKDSQGLLIMTNDGDISNRILRSENSHEKEYVVTVSNPFGDEFLEMMGAGVAILGTVTNPCQVSRVSSDTFRIILTQGLNRQIRRMCKELGFYVTRLERIRIMNINLEGIELGAWRQLTDNEMLTLFEKLYGETREITSGK</sequence>
<evidence type="ECO:0000313" key="7">
    <source>
        <dbReference type="Proteomes" id="UP000682403"/>
    </source>
</evidence>
<dbReference type="Pfam" id="PF00849">
    <property type="entry name" value="PseudoU_synth_2"/>
    <property type="match status" value="1"/>
</dbReference>
<protein>
    <recommendedName>
        <fullName evidence="4">Pseudouridine synthase</fullName>
        <ecNumber evidence="4">5.4.99.-</ecNumber>
    </recommendedName>
</protein>
<keyword evidence="2 4" id="KW-0413">Isomerase</keyword>
<dbReference type="Gene3D" id="3.30.70.580">
    <property type="entry name" value="Pseudouridine synthase I, catalytic domain, N-terminal subdomain"/>
    <property type="match status" value="1"/>
</dbReference>
<dbReference type="PANTHER" id="PTHR47683:SF2">
    <property type="entry name" value="RNA-BINDING S4 DOMAIN-CONTAINING PROTEIN"/>
    <property type="match status" value="1"/>
</dbReference>
<evidence type="ECO:0000313" key="6">
    <source>
        <dbReference type="EMBL" id="MBS2970977.1"/>
    </source>
</evidence>
<dbReference type="InterPro" id="IPR000748">
    <property type="entry name" value="PsdUridine_synth_RsuA/RluB/E/F"/>
</dbReference>
<dbReference type="InterPro" id="IPR006145">
    <property type="entry name" value="PsdUridine_synth_RsuA/RluA"/>
</dbReference>
<dbReference type="Gene3D" id="3.10.290.10">
    <property type="entry name" value="RNA-binding S4 domain"/>
    <property type="match status" value="1"/>
</dbReference>
<evidence type="ECO:0000259" key="5">
    <source>
        <dbReference type="SMART" id="SM00363"/>
    </source>
</evidence>
<dbReference type="InterPro" id="IPR020094">
    <property type="entry name" value="TruA/RsuA/RluB/E/F_N"/>
</dbReference>
<dbReference type="Gene3D" id="3.30.70.1560">
    <property type="entry name" value="Alpha-L RNA-binding motif"/>
    <property type="match status" value="1"/>
</dbReference>
<dbReference type="InterPro" id="IPR036986">
    <property type="entry name" value="S4_RNA-bd_sf"/>
</dbReference>
<dbReference type="InterPro" id="IPR002942">
    <property type="entry name" value="S4_RNA-bd"/>
</dbReference>
<dbReference type="EC" id="5.4.99.-" evidence="4"/>
<dbReference type="EMBL" id="JAGVRK010000001">
    <property type="protein sequence ID" value="MBS2970977.1"/>
    <property type="molecule type" value="Genomic_DNA"/>
</dbReference>
<dbReference type="PROSITE" id="PS01149">
    <property type="entry name" value="PSI_RSU"/>
    <property type="match status" value="1"/>
</dbReference>